<keyword evidence="3" id="KW-1185">Reference proteome</keyword>
<feature type="compositionally biased region" description="Polar residues" evidence="1">
    <location>
        <begin position="47"/>
        <end position="63"/>
    </location>
</feature>
<gene>
    <name evidence="2" type="ORF">DPMN_064742</name>
</gene>
<reference evidence="2" key="1">
    <citation type="journal article" date="2019" name="bioRxiv">
        <title>The Genome of the Zebra Mussel, Dreissena polymorpha: A Resource for Invasive Species Research.</title>
        <authorList>
            <person name="McCartney M.A."/>
            <person name="Auch B."/>
            <person name="Kono T."/>
            <person name="Mallez S."/>
            <person name="Zhang Y."/>
            <person name="Obille A."/>
            <person name="Becker A."/>
            <person name="Abrahante J.E."/>
            <person name="Garbe J."/>
            <person name="Badalamenti J.P."/>
            <person name="Herman A."/>
            <person name="Mangelson H."/>
            <person name="Liachko I."/>
            <person name="Sullivan S."/>
            <person name="Sone E.D."/>
            <person name="Koren S."/>
            <person name="Silverstein K.A.T."/>
            <person name="Beckman K.B."/>
            <person name="Gohl D.M."/>
        </authorList>
    </citation>
    <scope>NUCLEOTIDE SEQUENCE</scope>
    <source>
        <strain evidence="2">Duluth1</strain>
        <tissue evidence="2">Whole animal</tissue>
    </source>
</reference>
<dbReference type="EMBL" id="JAIWYP010000013">
    <property type="protein sequence ID" value="KAH3721795.1"/>
    <property type="molecule type" value="Genomic_DNA"/>
</dbReference>
<evidence type="ECO:0000313" key="3">
    <source>
        <dbReference type="Proteomes" id="UP000828390"/>
    </source>
</evidence>
<organism evidence="2 3">
    <name type="scientific">Dreissena polymorpha</name>
    <name type="common">Zebra mussel</name>
    <name type="synonym">Mytilus polymorpha</name>
    <dbReference type="NCBI Taxonomy" id="45954"/>
    <lineage>
        <taxon>Eukaryota</taxon>
        <taxon>Metazoa</taxon>
        <taxon>Spiralia</taxon>
        <taxon>Lophotrochozoa</taxon>
        <taxon>Mollusca</taxon>
        <taxon>Bivalvia</taxon>
        <taxon>Autobranchia</taxon>
        <taxon>Heteroconchia</taxon>
        <taxon>Euheterodonta</taxon>
        <taxon>Imparidentia</taxon>
        <taxon>Neoheterodontei</taxon>
        <taxon>Myida</taxon>
        <taxon>Dreissenoidea</taxon>
        <taxon>Dreissenidae</taxon>
        <taxon>Dreissena</taxon>
    </lineage>
</organism>
<proteinExistence type="predicted"/>
<dbReference type="AlphaFoldDB" id="A0A9D4CDB2"/>
<comment type="caution">
    <text evidence="2">The sequence shown here is derived from an EMBL/GenBank/DDBJ whole genome shotgun (WGS) entry which is preliminary data.</text>
</comment>
<dbReference type="Proteomes" id="UP000828390">
    <property type="component" value="Unassembled WGS sequence"/>
</dbReference>
<name>A0A9D4CDB2_DREPO</name>
<evidence type="ECO:0000256" key="1">
    <source>
        <dbReference type="SAM" id="MobiDB-lite"/>
    </source>
</evidence>
<accession>A0A9D4CDB2</accession>
<reference evidence="2" key="2">
    <citation type="submission" date="2020-11" db="EMBL/GenBank/DDBJ databases">
        <authorList>
            <person name="McCartney M.A."/>
            <person name="Auch B."/>
            <person name="Kono T."/>
            <person name="Mallez S."/>
            <person name="Becker A."/>
            <person name="Gohl D.M."/>
            <person name="Silverstein K.A.T."/>
            <person name="Koren S."/>
            <person name="Bechman K.B."/>
            <person name="Herman A."/>
            <person name="Abrahante J.E."/>
            <person name="Garbe J."/>
        </authorList>
    </citation>
    <scope>NUCLEOTIDE SEQUENCE</scope>
    <source>
        <strain evidence="2">Duluth1</strain>
        <tissue evidence="2">Whole animal</tissue>
    </source>
</reference>
<feature type="region of interest" description="Disordered" evidence="1">
    <location>
        <begin position="44"/>
        <end position="69"/>
    </location>
</feature>
<sequence length="69" mass="7039">MNPSHSLDILLVRGTDSNGVGVSTPDSIGVIVSTLDSNGVHVLTPDGNDSQLGHSCSLGTGRYSSKDSL</sequence>
<evidence type="ECO:0000313" key="2">
    <source>
        <dbReference type="EMBL" id="KAH3721795.1"/>
    </source>
</evidence>
<protein>
    <submittedName>
        <fullName evidence="2">Uncharacterized protein</fullName>
    </submittedName>
</protein>